<dbReference type="GO" id="GO:0016747">
    <property type="term" value="F:acyltransferase activity, transferring groups other than amino-acyl groups"/>
    <property type="evidence" value="ECO:0007669"/>
    <property type="project" value="InterPro"/>
</dbReference>
<dbReference type="Pfam" id="PF12746">
    <property type="entry name" value="GNAT_acetyltran"/>
    <property type="match status" value="1"/>
</dbReference>
<accession>A0AB73T5W7</accession>
<comment type="caution">
    <text evidence="2">The sequence shown here is derived from an EMBL/GenBank/DDBJ whole genome shotgun (WGS) entry which is preliminary data.</text>
</comment>
<organism evidence="2 3">
    <name type="scientific">Murimonas intestini</name>
    <dbReference type="NCBI Taxonomy" id="1337051"/>
    <lineage>
        <taxon>Bacteria</taxon>
        <taxon>Bacillati</taxon>
        <taxon>Bacillota</taxon>
        <taxon>Clostridia</taxon>
        <taxon>Lachnospirales</taxon>
        <taxon>Lachnospiraceae</taxon>
        <taxon>Murimonas</taxon>
    </lineage>
</organism>
<feature type="domain" description="N-acetyltransferase" evidence="1">
    <location>
        <begin position="121"/>
        <end position="263"/>
    </location>
</feature>
<dbReference type="RefSeq" id="WP_109625872.1">
    <property type="nucleotide sequence ID" value="NZ_JANKBI010000019.1"/>
</dbReference>
<protein>
    <submittedName>
        <fullName evidence="2">GNAT acetyltransferase-like protein</fullName>
    </submittedName>
</protein>
<dbReference type="PANTHER" id="PTHR31143">
    <property type="match status" value="1"/>
</dbReference>
<evidence type="ECO:0000313" key="2">
    <source>
        <dbReference type="EMBL" id="PWJ76729.1"/>
    </source>
</evidence>
<dbReference type="InterPro" id="IPR016181">
    <property type="entry name" value="Acyl_CoA_acyltransferase"/>
</dbReference>
<evidence type="ECO:0000259" key="1">
    <source>
        <dbReference type="PROSITE" id="PS51186"/>
    </source>
</evidence>
<dbReference type="Gene3D" id="3.40.630.30">
    <property type="match status" value="1"/>
</dbReference>
<dbReference type="Proteomes" id="UP000245412">
    <property type="component" value="Unassembled WGS sequence"/>
</dbReference>
<dbReference type="PROSITE" id="PS51186">
    <property type="entry name" value="GNAT"/>
    <property type="match status" value="1"/>
</dbReference>
<dbReference type="EMBL" id="QGGY01000004">
    <property type="protein sequence ID" value="PWJ76729.1"/>
    <property type="molecule type" value="Genomic_DNA"/>
</dbReference>
<dbReference type="PANTHER" id="PTHR31143:SF2">
    <property type="entry name" value="FR47-LIKE DOMAIN-CONTAINING PROTEIN-RELATED"/>
    <property type="match status" value="1"/>
</dbReference>
<proteinExistence type="predicted"/>
<sequence>MLTKINDIQNNHAYSKVIPELFANWEETIIWSCLDGTMGDIYVKDTGDLVSAMAVLGDFCFFAGKPDLELVEFDTEDRPDYLIMVPQTEEWGRFIEQIYSNRARKTVRYAIKKEPDIFDYARLKSAVDSLDPSYSMKLIDEELYHYCRANLWSRCFVSLYPDYKTYKKLGLGVVILKDGELVSGASSYSTYREGIEIEIDTREDYRRRGLAYACAAGLILECKKRGLYPSWDAQNKWSVALAEKLGYHYDHEYTAYEVFCNRA</sequence>
<dbReference type="InterPro" id="IPR027365">
    <property type="entry name" value="GNAT_acetyltra_YdfB-like"/>
</dbReference>
<name>A0AB73T5W7_9FIRM</name>
<dbReference type="SUPFAM" id="SSF55729">
    <property type="entry name" value="Acyl-CoA N-acyltransferases (Nat)"/>
    <property type="match status" value="1"/>
</dbReference>
<dbReference type="Gene3D" id="3.40.630.110">
    <property type="entry name" value="GNAT acetyltransferase-like"/>
    <property type="match status" value="1"/>
</dbReference>
<dbReference type="AlphaFoldDB" id="A0AB73T5W7"/>
<gene>
    <name evidence="2" type="ORF">C7383_104175</name>
</gene>
<reference evidence="2 3" key="1">
    <citation type="submission" date="2018-05" db="EMBL/GenBank/DDBJ databases">
        <authorList>
            <person name="Goeker M."/>
            <person name="Huntemann M."/>
            <person name="Clum A."/>
            <person name="Pillay M."/>
            <person name="Palaniappan K."/>
            <person name="Varghese N."/>
            <person name="Mikhailova N."/>
            <person name="Stamatis D."/>
            <person name="Reddy T."/>
            <person name="Daum C."/>
            <person name="Shapiro N."/>
            <person name="Ivanova N."/>
            <person name="Kyrpides N."/>
            <person name="Woyke T."/>
        </authorList>
    </citation>
    <scope>NUCLEOTIDE SEQUENCE [LARGE SCALE GENOMIC DNA]</scope>
    <source>
        <strain evidence="2 3">DSM 26524</strain>
    </source>
</reference>
<dbReference type="InterPro" id="IPR000182">
    <property type="entry name" value="GNAT_dom"/>
</dbReference>
<evidence type="ECO:0000313" key="3">
    <source>
        <dbReference type="Proteomes" id="UP000245412"/>
    </source>
</evidence>
<dbReference type="InterPro" id="IPR042573">
    <property type="entry name" value="GNAT_acetyltra_N"/>
</dbReference>
<keyword evidence="3" id="KW-1185">Reference proteome</keyword>